<keyword evidence="8" id="KW-0547">Nucleotide-binding</keyword>
<keyword evidence="4" id="KW-1003">Cell membrane</keyword>
<dbReference type="PROSITE" id="PS50893">
    <property type="entry name" value="ABC_TRANSPORTER_2"/>
    <property type="match status" value="2"/>
</dbReference>
<keyword evidence="6" id="KW-0762">Sugar transport</keyword>
<dbReference type="FunFam" id="3.40.50.300:FF:000126">
    <property type="entry name" value="Galactose/methyl galactoside import ATP-binding protein MglA"/>
    <property type="match status" value="1"/>
</dbReference>
<dbReference type="OrthoDB" id="9776369at2"/>
<dbReference type="Pfam" id="PF00005">
    <property type="entry name" value="ABC_tran"/>
    <property type="match status" value="2"/>
</dbReference>
<evidence type="ECO:0000256" key="10">
    <source>
        <dbReference type="ARBA" id="ARBA00022967"/>
    </source>
</evidence>
<evidence type="ECO:0000256" key="7">
    <source>
        <dbReference type="ARBA" id="ARBA00022737"/>
    </source>
</evidence>
<dbReference type="InterPro" id="IPR027417">
    <property type="entry name" value="P-loop_NTPase"/>
</dbReference>
<evidence type="ECO:0000256" key="5">
    <source>
        <dbReference type="ARBA" id="ARBA00022519"/>
    </source>
</evidence>
<dbReference type="Gene3D" id="3.40.50.300">
    <property type="entry name" value="P-loop containing nucleotide triphosphate hydrolases"/>
    <property type="match status" value="2"/>
</dbReference>
<name>A0A494XVP2_9BURK</name>
<dbReference type="PANTHER" id="PTHR43790:SF3">
    <property type="entry name" value="D-ALLOSE IMPORT ATP-BINDING PROTEIN ALSA-RELATED"/>
    <property type="match status" value="1"/>
</dbReference>
<dbReference type="InterPro" id="IPR003439">
    <property type="entry name" value="ABC_transporter-like_ATP-bd"/>
</dbReference>
<evidence type="ECO:0000256" key="6">
    <source>
        <dbReference type="ARBA" id="ARBA00022597"/>
    </source>
</evidence>
<keyword evidence="9 13" id="KW-0067">ATP-binding</keyword>
<sequence>MSALISVNRLCKSFPGVRALHEIQFELLAGEVHALMGENGAGKSTLMKILAGVYTRDSGDILHNGQPVEYRSPREAQALGIGIIHQELQLMNHLSVAQNIFIGREPRKGFGVFLDEDTLNAQARAILERMHVNLDPRTIVGTLTVASQQMVEIAKALSFDSRVLIMDEPTSALNDAEIAELFRIIRELKERGVGIVYISHKMDELKQISDRVTVMRDGEYIGTVVTKDTRVETIISMMVGRTLTDVARADTTASHGEVALEVRHLHAGPLVRDISFTLRKGEILGFAGLMGAGRTEVARAVFGADPVESGEILVKGAAVSIKRPSDAVRHGIGYLSEDRKRFGLATGMDVESNIVMADLGKFLSLHMFLRRAQIRERAAHFIRLLTIRTPSATQPVRLLSGGNQQKIVIAKWLERDCDVLFFDEPTRGIDIGAKSEIYKLLRSLAAQGKAIVMISSELPEVLRMSDRVVVMCEGRITGELSAHEATQESIMHLATQRDTLKAA</sequence>
<gene>
    <name evidence="13" type="ORF">D7S86_13660</name>
</gene>
<keyword evidence="14" id="KW-1185">Reference proteome</keyword>
<feature type="domain" description="ABC transporter" evidence="12">
    <location>
        <begin position="5"/>
        <end position="242"/>
    </location>
</feature>
<dbReference type="Proteomes" id="UP000270342">
    <property type="component" value="Unassembled WGS sequence"/>
</dbReference>
<dbReference type="InterPro" id="IPR050107">
    <property type="entry name" value="ABC_carbohydrate_import_ATPase"/>
</dbReference>
<evidence type="ECO:0000256" key="9">
    <source>
        <dbReference type="ARBA" id="ARBA00022840"/>
    </source>
</evidence>
<accession>A0A494XVP2</accession>
<evidence type="ECO:0000256" key="3">
    <source>
        <dbReference type="ARBA" id="ARBA00022448"/>
    </source>
</evidence>
<dbReference type="CDD" id="cd03216">
    <property type="entry name" value="ABC_Carb_Monos_I"/>
    <property type="match status" value="1"/>
</dbReference>
<dbReference type="PROSITE" id="PS00211">
    <property type="entry name" value="ABC_TRANSPORTER_1"/>
    <property type="match status" value="1"/>
</dbReference>
<proteinExistence type="predicted"/>
<organism evidence="13 14">
    <name type="scientific">Pararobbsia silviterrae</name>
    <dbReference type="NCBI Taxonomy" id="1792498"/>
    <lineage>
        <taxon>Bacteria</taxon>
        <taxon>Pseudomonadati</taxon>
        <taxon>Pseudomonadota</taxon>
        <taxon>Betaproteobacteria</taxon>
        <taxon>Burkholderiales</taxon>
        <taxon>Burkholderiaceae</taxon>
        <taxon>Pararobbsia</taxon>
    </lineage>
</organism>
<dbReference type="GO" id="GO:0016887">
    <property type="term" value="F:ATP hydrolysis activity"/>
    <property type="evidence" value="ECO:0007669"/>
    <property type="project" value="InterPro"/>
</dbReference>
<evidence type="ECO:0000259" key="12">
    <source>
        <dbReference type="PROSITE" id="PS50893"/>
    </source>
</evidence>
<evidence type="ECO:0000256" key="2">
    <source>
        <dbReference type="ARBA" id="ARBA00004533"/>
    </source>
</evidence>
<keyword evidence="10" id="KW-1278">Translocase</keyword>
<dbReference type="EMBL" id="RBZU01000005">
    <property type="protein sequence ID" value="RKP54691.1"/>
    <property type="molecule type" value="Genomic_DNA"/>
</dbReference>
<dbReference type="GO" id="GO:0005886">
    <property type="term" value="C:plasma membrane"/>
    <property type="evidence" value="ECO:0007669"/>
    <property type="project" value="UniProtKB-SubCell"/>
</dbReference>
<protein>
    <submittedName>
        <fullName evidence="13">Sugar ABC transporter ATP-binding protein</fullName>
    </submittedName>
</protein>
<dbReference type="RefSeq" id="WP_121087309.1">
    <property type="nucleotide sequence ID" value="NZ_RBZU01000005.1"/>
</dbReference>
<dbReference type="InterPro" id="IPR017871">
    <property type="entry name" value="ABC_transporter-like_CS"/>
</dbReference>
<keyword evidence="7" id="KW-0677">Repeat</keyword>
<dbReference type="CDD" id="cd03215">
    <property type="entry name" value="ABC_Carb_Monos_II"/>
    <property type="match status" value="1"/>
</dbReference>
<evidence type="ECO:0000256" key="11">
    <source>
        <dbReference type="ARBA" id="ARBA00023136"/>
    </source>
</evidence>
<dbReference type="GO" id="GO:0005524">
    <property type="term" value="F:ATP binding"/>
    <property type="evidence" value="ECO:0007669"/>
    <property type="project" value="UniProtKB-KW"/>
</dbReference>
<dbReference type="FunFam" id="3.40.50.300:FF:000127">
    <property type="entry name" value="Ribose import ATP-binding protein RbsA"/>
    <property type="match status" value="1"/>
</dbReference>
<comment type="subcellular location">
    <subcellularLocation>
        <location evidence="2">Cell inner membrane</location>
    </subcellularLocation>
    <subcellularLocation>
        <location evidence="1">Cell membrane</location>
        <topology evidence="1">Peripheral membrane protein</topology>
    </subcellularLocation>
</comment>
<dbReference type="SMART" id="SM00382">
    <property type="entry name" value="AAA"/>
    <property type="match status" value="2"/>
</dbReference>
<evidence type="ECO:0000256" key="8">
    <source>
        <dbReference type="ARBA" id="ARBA00022741"/>
    </source>
</evidence>
<evidence type="ECO:0000313" key="13">
    <source>
        <dbReference type="EMBL" id="RKP54691.1"/>
    </source>
</evidence>
<comment type="caution">
    <text evidence="13">The sequence shown here is derived from an EMBL/GenBank/DDBJ whole genome shotgun (WGS) entry which is preliminary data.</text>
</comment>
<feature type="domain" description="ABC transporter" evidence="12">
    <location>
        <begin position="241"/>
        <end position="498"/>
    </location>
</feature>
<dbReference type="InterPro" id="IPR003593">
    <property type="entry name" value="AAA+_ATPase"/>
</dbReference>
<dbReference type="PANTHER" id="PTHR43790">
    <property type="entry name" value="CARBOHYDRATE TRANSPORT ATP-BINDING PROTEIN MG119-RELATED"/>
    <property type="match status" value="1"/>
</dbReference>
<keyword evidence="11" id="KW-0472">Membrane</keyword>
<evidence type="ECO:0000256" key="1">
    <source>
        <dbReference type="ARBA" id="ARBA00004202"/>
    </source>
</evidence>
<keyword evidence="5" id="KW-0997">Cell inner membrane</keyword>
<evidence type="ECO:0000256" key="4">
    <source>
        <dbReference type="ARBA" id="ARBA00022475"/>
    </source>
</evidence>
<reference evidence="13 14" key="1">
    <citation type="submission" date="2018-10" db="EMBL/GenBank/DDBJ databases">
        <title>Robbsia sp. DHC34, isolated from soil.</title>
        <authorList>
            <person name="Gao Z.-H."/>
            <person name="Qiu L.-H."/>
        </authorList>
    </citation>
    <scope>NUCLEOTIDE SEQUENCE [LARGE SCALE GENOMIC DNA]</scope>
    <source>
        <strain evidence="13 14">DHC34</strain>
    </source>
</reference>
<dbReference type="SUPFAM" id="SSF52540">
    <property type="entry name" value="P-loop containing nucleoside triphosphate hydrolases"/>
    <property type="match status" value="2"/>
</dbReference>
<evidence type="ECO:0000313" key="14">
    <source>
        <dbReference type="Proteomes" id="UP000270342"/>
    </source>
</evidence>
<keyword evidence="3" id="KW-0813">Transport</keyword>
<dbReference type="AlphaFoldDB" id="A0A494XVP2"/>
<dbReference type="GO" id="GO:0015749">
    <property type="term" value="P:monosaccharide transmembrane transport"/>
    <property type="evidence" value="ECO:0007669"/>
    <property type="project" value="UniProtKB-ARBA"/>
</dbReference>